<dbReference type="Pfam" id="PF19578">
    <property type="entry name" value="DUF6090"/>
    <property type="match status" value="1"/>
</dbReference>
<evidence type="ECO:0000313" key="3">
    <source>
        <dbReference type="Proteomes" id="UP000321497"/>
    </source>
</evidence>
<evidence type="ECO:0000256" key="1">
    <source>
        <dbReference type="SAM" id="Phobius"/>
    </source>
</evidence>
<dbReference type="AlphaFoldDB" id="A0A5C6YZ36"/>
<proteinExistence type="predicted"/>
<comment type="caution">
    <text evidence="2">The sequence shown here is derived from an EMBL/GenBank/DDBJ whole genome shotgun (WGS) entry which is preliminary data.</text>
</comment>
<keyword evidence="1" id="KW-0472">Membrane</keyword>
<reference evidence="2 3" key="1">
    <citation type="submission" date="2019-08" db="EMBL/GenBank/DDBJ databases">
        <title>Genome of Aequorivita antarctica SW49 (type strain).</title>
        <authorList>
            <person name="Bowman J.P."/>
        </authorList>
    </citation>
    <scope>NUCLEOTIDE SEQUENCE [LARGE SCALE GENOMIC DNA]</scope>
    <source>
        <strain evidence="2 3">SW49</strain>
    </source>
</reference>
<gene>
    <name evidence="2" type="ORF">ESU54_12980</name>
</gene>
<sequence>MIKFFRKIRQNMIKENRASKYLLYAIGEIILVVIGILIALSINNWNEKQKLNAKKQDYYVQLIDDLKSDIKFSKDYLEESSAYLKEYESYTDGYHKDVLTPNQVYEQISKLDLETTPLTFNTSTIESLQSTGDIGLIPSNIRNRLVDLKRLQALTIKRFEDTDNGKSDITQNLSLLLGSTTLPKRLLNQPKLKDFLNIDENLKKLILVYEGIHRWKSISLNETKERLEEMQKEINTIMELINTELKT</sequence>
<dbReference type="OrthoDB" id="822590at2"/>
<dbReference type="Proteomes" id="UP000321497">
    <property type="component" value="Unassembled WGS sequence"/>
</dbReference>
<keyword evidence="1" id="KW-1133">Transmembrane helix</keyword>
<name>A0A5C6YZ36_9FLAO</name>
<accession>A0A5C6YZ36</accession>
<keyword evidence="3" id="KW-1185">Reference proteome</keyword>
<evidence type="ECO:0000313" key="2">
    <source>
        <dbReference type="EMBL" id="TXD72330.1"/>
    </source>
</evidence>
<protein>
    <submittedName>
        <fullName evidence="2">Uncharacterized protein</fullName>
    </submittedName>
</protein>
<feature type="transmembrane region" description="Helical" evidence="1">
    <location>
        <begin position="21"/>
        <end position="42"/>
    </location>
</feature>
<dbReference type="InterPro" id="IPR045749">
    <property type="entry name" value="DUF6090"/>
</dbReference>
<organism evidence="2 3">
    <name type="scientific">Aequorivita antarctica</name>
    <dbReference type="NCBI Taxonomy" id="153266"/>
    <lineage>
        <taxon>Bacteria</taxon>
        <taxon>Pseudomonadati</taxon>
        <taxon>Bacteroidota</taxon>
        <taxon>Flavobacteriia</taxon>
        <taxon>Flavobacteriales</taxon>
        <taxon>Flavobacteriaceae</taxon>
        <taxon>Aequorivita</taxon>
    </lineage>
</organism>
<dbReference type="EMBL" id="VORT01000009">
    <property type="protein sequence ID" value="TXD72330.1"/>
    <property type="molecule type" value="Genomic_DNA"/>
</dbReference>
<keyword evidence="1" id="KW-0812">Transmembrane</keyword>